<name>A0A3S4T8F7_9ACTO</name>
<dbReference type="PRINTS" id="PR00413">
    <property type="entry name" value="HADHALOGNASE"/>
</dbReference>
<proteinExistence type="predicted"/>
<evidence type="ECO:0000313" key="2">
    <source>
        <dbReference type="Proteomes" id="UP000266895"/>
    </source>
</evidence>
<dbReference type="EMBL" id="LR134350">
    <property type="protein sequence ID" value="VEG26069.1"/>
    <property type="molecule type" value="Genomic_DNA"/>
</dbReference>
<dbReference type="InterPro" id="IPR023214">
    <property type="entry name" value="HAD_sf"/>
</dbReference>
<dbReference type="PANTHER" id="PTHR43611:SF3">
    <property type="entry name" value="FLAVIN MONONUCLEOTIDE HYDROLASE 1, CHLOROPLATIC"/>
    <property type="match status" value="1"/>
</dbReference>
<dbReference type="NCBIfam" id="TIGR01509">
    <property type="entry name" value="HAD-SF-IA-v3"/>
    <property type="match status" value="1"/>
</dbReference>
<gene>
    <name evidence="1" type="ORF">NCTC11636_00334</name>
</gene>
<keyword evidence="2" id="KW-1185">Reference proteome</keyword>
<sequence length="206" mass="22307">MSAVVLDIGNVVLAWDPVAAVAGRVSLAQWEEFVLGAGFTELNARSDAGEPFEVIVRDLAAAHPERPDWVEILRTYRRHHTESLPGPVPGVPELIEDLLAQGVAVYALTNFDAGPFEAARRRFPVLDRFTGVVVSGRERLVKPDPAVFDLLGERFGLEAARTLFVDDCPDNTAAGAACGFRTHLFTGVGRLRAELCEHGLLPAPVD</sequence>
<protein>
    <submittedName>
        <fullName evidence="1">Phosphoglycolate phosphatase</fullName>
    </submittedName>
</protein>
<dbReference type="PANTHER" id="PTHR43611">
    <property type="entry name" value="ALPHA-D-GLUCOSE 1-PHOSPHATE PHOSPHATASE"/>
    <property type="match status" value="1"/>
</dbReference>
<dbReference type="AlphaFoldDB" id="A0A3S4T8F7"/>
<reference evidence="1 2" key="1">
    <citation type="submission" date="2018-12" db="EMBL/GenBank/DDBJ databases">
        <authorList>
            <consortium name="Pathogen Informatics"/>
        </authorList>
    </citation>
    <scope>NUCLEOTIDE SEQUENCE [LARGE SCALE GENOMIC DNA]</scope>
    <source>
        <strain evidence="1 2">NCTC11636</strain>
    </source>
</reference>
<evidence type="ECO:0000313" key="1">
    <source>
        <dbReference type="EMBL" id="VEG26069.1"/>
    </source>
</evidence>
<dbReference type="Gene3D" id="3.40.50.1000">
    <property type="entry name" value="HAD superfamily/HAD-like"/>
    <property type="match status" value="1"/>
</dbReference>
<accession>A0A3S4T8F7</accession>
<dbReference type="SUPFAM" id="SSF56784">
    <property type="entry name" value="HAD-like"/>
    <property type="match status" value="1"/>
</dbReference>
<dbReference type="InterPro" id="IPR006439">
    <property type="entry name" value="HAD-SF_hydro_IA"/>
</dbReference>
<dbReference type="CDD" id="cd02603">
    <property type="entry name" value="HAD_sEH-N_like"/>
    <property type="match status" value="1"/>
</dbReference>
<dbReference type="Pfam" id="PF00702">
    <property type="entry name" value="Hydrolase"/>
    <property type="match status" value="1"/>
</dbReference>
<dbReference type="Proteomes" id="UP000266895">
    <property type="component" value="Chromosome"/>
</dbReference>
<dbReference type="InterPro" id="IPR036412">
    <property type="entry name" value="HAD-like_sf"/>
</dbReference>
<dbReference type="KEGG" id="ahw:NCTC11636_00334"/>
<organism evidence="1 2">
    <name type="scientific">Actinomyces howellii</name>
    <dbReference type="NCBI Taxonomy" id="52771"/>
    <lineage>
        <taxon>Bacteria</taxon>
        <taxon>Bacillati</taxon>
        <taxon>Actinomycetota</taxon>
        <taxon>Actinomycetes</taxon>
        <taxon>Actinomycetales</taxon>
        <taxon>Actinomycetaceae</taxon>
        <taxon>Actinomyces</taxon>
    </lineage>
</organism>